<evidence type="ECO:0000313" key="8">
    <source>
        <dbReference type="Proteomes" id="UP000277858"/>
    </source>
</evidence>
<gene>
    <name evidence="7" type="primary">kstR_1</name>
    <name evidence="6" type="ORF">C0Z10_09830</name>
    <name evidence="7" type="ORF">NCTC13652_00047</name>
</gene>
<proteinExistence type="predicted"/>
<evidence type="ECO:0000256" key="1">
    <source>
        <dbReference type="ARBA" id="ARBA00023015"/>
    </source>
</evidence>
<dbReference type="STRING" id="1122997.GCA_000425285_02328"/>
<keyword evidence="1" id="KW-0805">Transcription regulation</keyword>
<keyword evidence="2 4" id="KW-0238">DNA-binding</keyword>
<dbReference type="Gene3D" id="1.10.357.10">
    <property type="entry name" value="Tetracycline Repressor, domain 2"/>
    <property type="match status" value="1"/>
</dbReference>
<dbReference type="Proteomes" id="UP000285875">
    <property type="component" value="Chromosome"/>
</dbReference>
<dbReference type="KEGG" id="aji:C0Z10_09830"/>
<evidence type="ECO:0000259" key="5">
    <source>
        <dbReference type="PROSITE" id="PS50977"/>
    </source>
</evidence>
<name>A0A3Q9ULA1_9ACTN</name>
<dbReference type="Pfam" id="PF00440">
    <property type="entry name" value="TetR_N"/>
    <property type="match status" value="1"/>
</dbReference>
<dbReference type="EMBL" id="LR134473">
    <property type="protein sequence ID" value="VEI01896.1"/>
    <property type="molecule type" value="Genomic_DNA"/>
</dbReference>
<dbReference type="InterPro" id="IPR050109">
    <property type="entry name" value="HTH-type_TetR-like_transc_reg"/>
</dbReference>
<feature type="domain" description="HTH tetR-type" evidence="5">
    <location>
        <begin position="17"/>
        <end position="77"/>
    </location>
</feature>
<sequence length="195" mass="20753">MSASEAGTGGLREHKKRATRTAIHDAALSLVSDRGIDGVTVEEICERAEVSQRTFFNYYPSKAAAVLGMSIHTIGAPDRRRFLAGRDGLVGDLCDLVGAHVEALPDSAGLKRLASCQPGLLGDVGRRMDELRGDLTGLASQRTGNPRTARMAVSLVISALGFTLQSADAPEGRRALSTTLRHVVQEMGDLARSQQ</sequence>
<reference evidence="6" key="3">
    <citation type="journal article" date="2019" name="Microorganisms">
        <title>Red-Brown Pigmentation of Acidipropionibacterium jensenii Is Tied to Haemolytic Activity and cyl-Like Gene Cluster.</title>
        <authorList>
            <person name="Deptula P."/>
            <person name="Loivamaa I."/>
            <person name="Smolander O.P."/>
            <person name="Laine P."/>
            <person name="Roberts R.J."/>
            <person name="Piironen V."/>
            <person name="Paulin L."/>
            <person name="Savijoki K."/>
            <person name="Auvinen P."/>
            <person name="Varmanen P."/>
        </authorList>
    </citation>
    <scope>NUCLEOTIDE SEQUENCE</scope>
    <source>
        <strain evidence="6">JS280</strain>
    </source>
</reference>
<evidence type="ECO:0000313" key="7">
    <source>
        <dbReference type="EMBL" id="VEI01896.1"/>
    </source>
</evidence>
<dbReference type="GO" id="GO:0000976">
    <property type="term" value="F:transcription cis-regulatory region binding"/>
    <property type="evidence" value="ECO:0007669"/>
    <property type="project" value="TreeGrafter"/>
</dbReference>
<organism evidence="6 9">
    <name type="scientific">Acidipropionibacterium jensenii</name>
    <dbReference type="NCBI Taxonomy" id="1749"/>
    <lineage>
        <taxon>Bacteria</taxon>
        <taxon>Bacillati</taxon>
        <taxon>Actinomycetota</taxon>
        <taxon>Actinomycetes</taxon>
        <taxon>Propionibacteriales</taxon>
        <taxon>Propionibacteriaceae</taxon>
        <taxon>Acidipropionibacterium</taxon>
    </lineage>
</organism>
<protein>
    <submittedName>
        <fullName evidence="7">HTH-type transcriptional repressor KstR</fullName>
    </submittedName>
    <submittedName>
        <fullName evidence="6">TetR family transcriptional regulator</fullName>
    </submittedName>
</protein>
<dbReference type="InterPro" id="IPR001647">
    <property type="entry name" value="HTH_TetR"/>
</dbReference>
<evidence type="ECO:0000256" key="4">
    <source>
        <dbReference type="PROSITE-ProRule" id="PRU00335"/>
    </source>
</evidence>
<evidence type="ECO:0000256" key="2">
    <source>
        <dbReference type="ARBA" id="ARBA00023125"/>
    </source>
</evidence>
<reference evidence="7 8" key="2">
    <citation type="submission" date="2018-12" db="EMBL/GenBank/DDBJ databases">
        <authorList>
            <consortium name="Pathogen Informatics"/>
        </authorList>
    </citation>
    <scope>NUCLEOTIDE SEQUENCE [LARGE SCALE GENOMIC DNA]</scope>
    <source>
        <strain evidence="7 8">NCTC13652</strain>
    </source>
</reference>
<dbReference type="Proteomes" id="UP000277858">
    <property type="component" value="Chromosome"/>
</dbReference>
<accession>A0A3Q9ULA1</accession>
<evidence type="ECO:0000313" key="9">
    <source>
        <dbReference type="Proteomes" id="UP000285875"/>
    </source>
</evidence>
<dbReference type="PROSITE" id="PS50977">
    <property type="entry name" value="HTH_TETR_2"/>
    <property type="match status" value="1"/>
</dbReference>
<evidence type="ECO:0000256" key="3">
    <source>
        <dbReference type="ARBA" id="ARBA00023163"/>
    </source>
</evidence>
<reference evidence="9" key="1">
    <citation type="submission" date="2017-12" db="EMBL/GenBank/DDBJ databases">
        <title>Whole genome sequencing of Acidipropionibacterium jensenii strains JS279 and JS280.</title>
        <authorList>
            <person name="Deptula P."/>
            <person name="Laine P."/>
            <person name="Smolander O.-P."/>
            <person name="Paulin L."/>
            <person name="Auvinen P."/>
            <person name="Varmanen P."/>
        </authorList>
    </citation>
    <scope>NUCLEOTIDE SEQUENCE [LARGE SCALE GENOMIC DNA]</scope>
    <source>
        <strain evidence="9">JS280</strain>
    </source>
</reference>
<keyword evidence="8" id="KW-1185">Reference proteome</keyword>
<dbReference type="InterPro" id="IPR009057">
    <property type="entry name" value="Homeodomain-like_sf"/>
</dbReference>
<dbReference type="GO" id="GO:0003700">
    <property type="term" value="F:DNA-binding transcription factor activity"/>
    <property type="evidence" value="ECO:0007669"/>
    <property type="project" value="TreeGrafter"/>
</dbReference>
<evidence type="ECO:0000313" key="6">
    <source>
        <dbReference type="EMBL" id="AZZ40001.1"/>
    </source>
</evidence>
<dbReference type="PANTHER" id="PTHR30055">
    <property type="entry name" value="HTH-TYPE TRANSCRIPTIONAL REGULATOR RUTR"/>
    <property type="match status" value="1"/>
</dbReference>
<dbReference type="RefSeq" id="WP_051238567.1">
    <property type="nucleotide sequence ID" value="NZ_CP025570.1"/>
</dbReference>
<dbReference type="SUPFAM" id="SSF46689">
    <property type="entry name" value="Homeodomain-like"/>
    <property type="match status" value="1"/>
</dbReference>
<dbReference type="PANTHER" id="PTHR30055:SF238">
    <property type="entry name" value="MYCOFACTOCIN BIOSYNTHESIS TRANSCRIPTIONAL REGULATOR MFTR-RELATED"/>
    <property type="match status" value="1"/>
</dbReference>
<dbReference type="OrthoDB" id="8688418at2"/>
<dbReference type="AlphaFoldDB" id="A0A3Q9ULA1"/>
<keyword evidence="3" id="KW-0804">Transcription</keyword>
<feature type="DNA-binding region" description="H-T-H motif" evidence="4">
    <location>
        <begin position="40"/>
        <end position="59"/>
    </location>
</feature>
<dbReference type="EMBL" id="CP025570">
    <property type="protein sequence ID" value="AZZ40001.1"/>
    <property type="molecule type" value="Genomic_DNA"/>
</dbReference>